<dbReference type="InterPro" id="IPR035897">
    <property type="entry name" value="Toll_tir_struct_dom_sf"/>
</dbReference>
<dbReference type="InterPro" id="IPR000157">
    <property type="entry name" value="TIR_dom"/>
</dbReference>
<protein>
    <recommendedName>
        <fullName evidence="7">TIR domain-containing protein</fullName>
    </recommendedName>
</protein>
<name>A0A3Q3B1I5_KRYMA</name>
<dbReference type="GO" id="GO:0038023">
    <property type="term" value="F:signaling receptor activity"/>
    <property type="evidence" value="ECO:0007669"/>
    <property type="project" value="TreeGrafter"/>
</dbReference>
<accession>A0A3Q3B1I5</accession>
<evidence type="ECO:0000256" key="6">
    <source>
        <dbReference type="SAM" id="MobiDB-lite"/>
    </source>
</evidence>
<evidence type="ECO:0000256" key="4">
    <source>
        <dbReference type="ARBA" id="ARBA00022989"/>
    </source>
</evidence>
<dbReference type="STRING" id="37003.ENSKMAP00000017799"/>
<evidence type="ECO:0000256" key="1">
    <source>
        <dbReference type="ARBA" id="ARBA00004370"/>
    </source>
</evidence>
<organism evidence="8 9">
    <name type="scientific">Kryptolebias marmoratus</name>
    <name type="common">Mangrove killifish</name>
    <name type="synonym">Rivulus marmoratus</name>
    <dbReference type="NCBI Taxonomy" id="37003"/>
    <lineage>
        <taxon>Eukaryota</taxon>
        <taxon>Metazoa</taxon>
        <taxon>Chordata</taxon>
        <taxon>Craniata</taxon>
        <taxon>Vertebrata</taxon>
        <taxon>Euteleostomi</taxon>
        <taxon>Actinopterygii</taxon>
        <taxon>Neopterygii</taxon>
        <taxon>Teleostei</taxon>
        <taxon>Neoteleostei</taxon>
        <taxon>Acanthomorphata</taxon>
        <taxon>Ovalentaria</taxon>
        <taxon>Atherinomorphae</taxon>
        <taxon>Cyprinodontiformes</taxon>
        <taxon>Rivulidae</taxon>
        <taxon>Kryptolebias</taxon>
    </lineage>
</organism>
<dbReference type="GO" id="GO:0005886">
    <property type="term" value="C:plasma membrane"/>
    <property type="evidence" value="ECO:0007669"/>
    <property type="project" value="TreeGrafter"/>
</dbReference>
<evidence type="ECO:0000256" key="5">
    <source>
        <dbReference type="ARBA" id="ARBA00023136"/>
    </source>
</evidence>
<dbReference type="PROSITE" id="PS50104">
    <property type="entry name" value="TIR"/>
    <property type="match status" value="1"/>
</dbReference>
<dbReference type="Gene3D" id="3.40.50.10140">
    <property type="entry name" value="Toll/interleukin-1 receptor homology (TIR) domain"/>
    <property type="match status" value="1"/>
</dbReference>
<proteinExistence type="predicted"/>
<dbReference type="PANTHER" id="PTHR24365:SF522">
    <property type="entry name" value="LOW QUALITY PROTEIN: TOLL-LIKE RECEPTOR 13-RELATED"/>
    <property type="match status" value="1"/>
</dbReference>
<evidence type="ECO:0000313" key="8">
    <source>
        <dbReference type="Ensembl" id="ENSKMAP00000017799.1"/>
    </source>
</evidence>
<dbReference type="SUPFAM" id="SSF52200">
    <property type="entry name" value="Toll/Interleukin receptor TIR domain"/>
    <property type="match status" value="1"/>
</dbReference>
<feature type="domain" description="TIR" evidence="7">
    <location>
        <begin position="1"/>
        <end position="93"/>
    </location>
</feature>
<dbReference type="Proteomes" id="UP000264800">
    <property type="component" value="Unplaced"/>
</dbReference>
<dbReference type="GO" id="GO:0006954">
    <property type="term" value="P:inflammatory response"/>
    <property type="evidence" value="ECO:0007669"/>
    <property type="project" value="TreeGrafter"/>
</dbReference>
<keyword evidence="4" id="KW-1133">Transmembrane helix</keyword>
<sequence length="116" mass="13489">EDSFFTGPNRSFLPQSPSGVSSEWCSVEFQLASLRLLCDGRDVILLVFLEEIPEHRLSPYTRLRKIVRRKTYLLWPESPQEQDGFWVRLIEALKDNEEEERGDQQLAPIIGLYPPV</sequence>
<dbReference type="PANTHER" id="PTHR24365">
    <property type="entry name" value="TOLL-LIKE RECEPTOR"/>
    <property type="match status" value="1"/>
</dbReference>
<dbReference type="OMA" id="QDHEWIL"/>
<evidence type="ECO:0000313" key="9">
    <source>
        <dbReference type="Proteomes" id="UP000264800"/>
    </source>
</evidence>
<dbReference type="Ensembl" id="ENSKMAT00000018047.1">
    <property type="protein sequence ID" value="ENSKMAP00000017799.1"/>
    <property type="gene ID" value="ENSKMAG00000013265.1"/>
</dbReference>
<dbReference type="GO" id="GO:0002224">
    <property type="term" value="P:toll-like receptor signaling pathway"/>
    <property type="evidence" value="ECO:0007669"/>
    <property type="project" value="TreeGrafter"/>
</dbReference>
<feature type="region of interest" description="Disordered" evidence="6">
    <location>
        <begin position="1"/>
        <end position="20"/>
    </location>
</feature>
<keyword evidence="9" id="KW-1185">Reference proteome</keyword>
<keyword evidence="2" id="KW-0812">Transmembrane</keyword>
<keyword evidence="5" id="KW-0472">Membrane</keyword>
<evidence type="ECO:0000259" key="7">
    <source>
        <dbReference type="PROSITE" id="PS50104"/>
    </source>
</evidence>
<keyword evidence="3" id="KW-0732">Signal</keyword>
<reference evidence="8" key="1">
    <citation type="submission" date="2025-08" db="UniProtKB">
        <authorList>
            <consortium name="Ensembl"/>
        </authorList>
    </citation>
    <scope>IDENTIFICATION</scope>
</reference>
<evidence type="ECO:0000256" key="2">
    <source>
        <dbReference type="ARBA" id="ARBA00022692"/>
    </source>
</evidence>
<evidence type="ECO:0000256" key="3">
    <source>
        <dbReference type="ARBA" id="ARBA00022729"/>
    </source>
</evidence>
<reference evidence="8" key="2">
    <citation type="submission" date="2025-09" db="UniProtKB">
        <authorList>
            <consortium name="Ensembl"/>
        </authorList>
    </citation>
    <scope>IDENTIFICATION</scope>
</reference>
<dbReference type="AlphaFoldDB" id="A0A3Q3B1I5"/>
<dbReference type="GeneTree" id="ENSGT00940000163576"/>
<comment type="subcellular location">
    <subcellularLocation>
        <location evidence="1">Membrane</location>
    </subcellularLocation>
</comment>